<keyword evidence="2" id="KW-0808">Transferase</keyword>
<dbReference type="PANTHER" id="PTHR43591">
    <property type="entry name" value="METHYLTRANSFERASE"/>
    <property type="match status" value="1"/>
</dbReference>
<dbReference type="OrthoDB" id="10039245at2759"/>
<dbReference type="AlphaFoldDB" id="A0A6A4WH68"/>
<gene>
    <name evidence="2" type="primary">METTL27_3</name>
    <name evidence="2" type="ORF">FJT64_003156</name>
</gene>
<dbReference type="PANTHER" id="PTHR43591:SF101">
    <property type="entry name" value="METHYLTRANSFERASE-LIKE PROTEIN 27"/>
    <property type="match status" value="1"/>
</dbReference>
<name>A0A6A4WH68_AMPAM</name>
<accession>A0A6A4WH68</accession>
<organism evidence="2 3">
    <name type="scientific">Amphibalanus amphitrite</name>
    <name type="common">Striped barnacle</name>
    <name type="synonym">Balanus amphitrite</name>
    <dbReference type="NCBI Taxonomy" id="1232801"/>
    <lineage>
        <taxon>Eukaryota</taxon>
        <taxon>Metazoa</taxon>
        <taxon>Ecdysozoa</taxon>
        <taxon>Arthropoda</taxon>
        <taxon>Crustacea</taxon>
        <taxon>Multicrustacea</taxon>
        <taxon>Cirripedia</taxon>
        <taxon>Thoracica</taxon>
        <taxon>Thoracicalcarea</taxon>
        <taxon>Balanomorpha</taxon>
        <taxon>Balanoidea</taxon>
        <taxon>Balanidae</taxon>
        <taxon>Amphibalaninae</taxon>
        <taxon>Amphibalanus</taxon>
    </lineage>
</organism>
<reference evidence="2 3" key="1">
    <citation type="submission" date="2019-07" db="EMBL/GenBank/DDBJ databases">
        <title>Draft genome assembly of a fouling barnacle, Amphibalanus amphitrite (Darwin, 1854): The first reference genome for Thecostraca.</title>
        <authorList>
            <person name="Kim W."/>
        </authorList>
    </citation>
    <scope>NUCLEOTIDE SEQUENCE [LARGE SCALE GENOMIC DNA]</scope>
    <source>
        <strain evidence="2">SNU_AA5</strain>
        <tissue evidence="2">Soma without cirri and trophi</tissue>
    </source>
</reference>
<dbReference type="Proteomes" id="UP000440578">
    <property type="component" value="Unassembled WGS sequence"/>
</dbReference>
<protein>
    <submittedName>
        <fullName evidence="2">Methyltransferase-like protein 27</fullName>
    </submittedName>
</protein>
<evidence type="ECO:0000313" key="3">
    <source>
        <dbReference type="Proteomes" id="UP000440578"/>
    </source>
</evidence>
<dbReference type="Pfam" id="PF13649">
    <property type="entry name" value="Methyltransf_25"/>
    <property type="match status" value="1"/>
</dbReference>
<dbReference type="InterPro" id="IPR029063">
    <property type="entry name" value="SAM-dependent_MTases_sf"/>
</dbReference>
<dbReference type="EMBL" id="VIIS01001170">
    <property type="protein sequence ID" value="KAF0301388.1"/>
    <property type="molecule type" value="Genomic_DNA"/>
</dbReference>
<comment type="caution">
    <text evidence="2">The sequence shown here is derived from an EMBL/GenBank/DDBJ whole genome shotgun (WGS) entry which is preliminary data.</text>
</comment>
<evidence type="ECO:0000313" key="2">
    <source>
        <dbReference type="EMBL" id="KAF0301388.1"/>
    </source>
</evidence>
<dbReference type="GO" id="GO:0008168">
    <property type="term" value="F:methyltransferase activity"/>
    <property type="evidence" value="ECO:0007669"/>
    <property type="project" value="UniProtKB-KW"/>
</dbReference>
<dbReference type="GO" id="GO:0032259">
    <property type="term" value="P:methylation"/>
    <property type="evidence" value="ECO:0007669"/>
    <property type="project" value="UniProtKB-KW"/>
</dbReference>
<keyword evidence="3" id="KW-1185">Reference proteome</keyword>
<evidence type="ECO:0000259" key="1">
    <source>
        <dbReference type="Pfam" id="PF13649"/>
    </source>
</evidence>
<dbReference type="SUPFAM" id="SSF53335">
    <property type="entry name" value="S-adenosyl-L-methionine-dependent methyltransferases"/>
    <property type="match status" value="1"/>
</dbReference>
<sequence length="190" mass="21985">MNIAPRNDFDPENYAAPRLVCEALCRVFPENGRLQRRELRVMDVAAGTGLVGQRIHEEGFRNIDALDPCREMIVEAEKRGVYQNFIHDTIGLHQTEVAESTYDAVVIAGGFVQGHCPPEALDEMIRICKPGGYVINSMRYEYLVTVPEYHRLDRHMDDLEDAGKWRRVDRYVTDHYFFSKQGITYIYQKL</sequence>
<proteinExistence type="predicted"/>
<dbReference type="InterPro" id="IPR041698">
    <property type="entry name" value="Methyltransf_25"/>
</dbReference>
<feature type="domain" description="Methyltransferase" evidence="1">
    <location>
        <begin position="41"/>
        <end position="132"/>
    </location>
</feature>
<dbReference type="CDD" id="cd02440">
    <property type="entry name" value="AdoMet_MTases"/>
    <property type="match status" value="1"/>
</dbReference>
<dbReference type="Gene3D" id="3.40.50.150">
    <property type="entry name" value="Vaccinia Virus protein VP39"/>
    <property type="match status" value="1"/>
</dbReference>
<keyword evidence="2" id="KW-0489">Methyltransferase</keyword>